<evidence type="ECO:0000256" key="2">
    <source>
        <dbReference type="ARBA" id="ARBA00022801"/>
    </source>
</evidence>
<evidence type="ECO:0000256" key="1">
    <source>
        <dbReference type="ARBA" id="ARBA00001946"/>
    </source>
</evidence>
<dbReference type="NCBIfam" id="TIGR01549">
    <property type="entry name" value="HAD-SF-IA-v1"/>
    <property type="match status" value="1"/>
</dbReference>
<keyword evidence="2 4" id="KW-0378">Hydrolase</keyword>
<name>A0ABN2NMM4_9MICO</name>
<dbReference type="PANTHER" id="PTHR46470">
    <property type="entry name" value="N-ACYLNEURAMINATE-9-PHOSPHATASE"/>
    <property type="match status" value="1"/>
</dbReference>
<dbReference type="SFLD" id="SFLDG01129">
    <property type="entry name" value="C1.5:_HAD__Beta-PGM__Phosphata"/>
    <property type="match status" value="1"/>
</dbReference>
<dbReference type="InterPro" id="IPR041492">
    <property type="entry name" value="HAD_2"/>
</dbReference>
<dbReference type="SFLD" id="SFLDS00003">
    <property type="entry name" value="Haloacid_Dehalogenase"/>
    <property type="match status" value="1"/>
</dbReference>
<dbReference type="InterPro" id="IPR051400">
    <property type="entry name" value="HAD-like_hydrolase"/>
</dbReference>
<dbReference type="InterPro" id="IPR036412">
    <property type="entry name" value="HAD-like_sf"/>
</dbReference>
<dbReference type="NCBIfam" id="TIGR01509">
    <property type="entry name" value="HAD-SF-IA-v3"/>
    <property type="match status" value="1"/>
</dbReference>
<sequence>MIWLFDLDNTLVDREGAFLAWASAEVAARGLSPADLAAIVEADEGGFARKEDTAAVVVERLGWDLSVADTVEAFRAGIREHVTAYPGVVEALEALRARGERIAVVTNGAGHQQRGKLAVTGLAERFEAVVVSGEAGVKKPDPRIIDLALEALGVPGAARDDVWMIGDALHADVAAGQAAGVRTAWIAHGRPWAGEGQRPDVVADTTIEVIEEISGRG</sequence>
<evidence type="ECO:0000256" key="3">
    <source>
        <dbReference type="ARBA" id="ARBA00022842"/>
    </source>
</evidence>
<dbReference type="SUPFAM" id="SSF56784">
    <property type="entry name" value="HAD-like"/>
    <property type="match status" value="1"/>
</dbReference>
<comment type="caution">
    <text evidence="4">The sequence shown here is derived from an EMBL/GenBank/DDBJ whole genome shotgun (WGS) entry which is preliminary data.</text>
</comment>
<organism evidence="4 5">
    <name type="scientific">Myceligenerans crystallogenes</name>
    <dbReference type="NCBI Taxonomy" id="316335"/>
    <lineage>
        <taxon>Bacteria</taxon>
        <taxon>Bacillati</taxon>
        <taxon>Actinomycetota</taxon>
        <taxon>Actinomycetes</taxon>
        <taxon>Micrococcales</taxon>
        <taxon>Promicromonosporaceae</taxon>
        <taxon>Myceligenerans</taxon>
    </lineage>
</organism>
<evidence type="ECO:0000313" key="5">
    <source>
        <dbReference type="Proteomes" id="UP001501094"/>
    </source>
</evidence>
<accession>A0ABN2NMM4</accession>
<reference evidence="4 5" key="1">
    <citation type="journal article" date="2019" name="Int. J. Syst. Evol. Microbiol.">
        <title>The Global Catalogue of Microorganisms (GCM) 10K type strain sequencing project: providing services to taxonomists for standard genome sequencing and annotation.</title>
        <authorList>
            <consortium name="The Broad Institute Genomics Platform"/>
            <consortium name="The Broad Institute Genome Sequencing Center for Infectious Disease"/>
            <person name="Wu L."/>
            <person name="Ma J."/>
        </authorList>
    </citation>
    <scope>NUCLEOTIDE SEQUENCE [LARGE SCALE GENOMIC DNA]</scope>
    <source>
        <strain evidence="4 5">JCM 14326</strain>
    </source>
</reference>
<dbReference type="GO" id="GO:0016787">
    <property type="term" value="F:hydrolase activity"/>
    <property type="evidence" value="ECO:0007669"/>
    <property type="project" value="UniProtKB-KW"/>
</dbReference>
<keyword evidence="3" id="KW-0460">Magnesium</keyword>
<dbReference type="InterPro" id="IPR023214">
    <property type="entry name" value="HAD_sf"/>
</dbReference>
<dbReference type="RefSeq" id="WP_344105229.1">
    <property type="nucleotide sequence ID" value="NZ_BAAANL010000007.1"/>
</dbReference>
<evidence type="ECO:0000313" key="4">
    <source>
        <dbReference type="EMBL" id="GAA1871895.1"/>
    </source>
</evidence>
<dbReference type="InterPro" id="IPR006439">
    <property type="entry name" value="HAD-SF_hydro_IA"/>
</dbReference>
<protein>
    <submittedName>
        <fullName evidence="4">HAD family hydrolase</fullName>
    </submittedName>
</protein>
<dbReference type="Gene3D" id="1.10.150.520">
    <property type="match status" value="1"/>
</dbReference>
<proteinExistence type="predicted"/>
<keyword evidence="5" id="KW-1185">Reference proteome</keyword>
<dbReference type="Gene3D" id="3.40.50.1000">
    <property type="entry name" value="HAD superfamily/HAD-like"/>
    <property type="match status" value="1"/>
</dbReference>
<gene>
    <name evidence="4" type="ORF">GCM10009751_34080</name>
</gene>
<dbReference type="Proteomes" id="UP001501094">
    <property type="component" value="Unassembled WGS sequence"/>
</dbReference>
<comment type="cofactor">
    <cofactor evidence="1">
        <name>Mg(2+)</name>
        <dbReference type="ChEBI" id="CHEBI:18420"/>
    </cofactor>
</comment>
<dbReference type="EMBL" id="BAAANL010000007">
    <property type="protein sequence ID" value="GAA1871895.1"/>
    <property type="molecule type" value="Genomic_DNA"/>
</dbReference>
<dbReference type="Pfam" id="PF13419">
    <property type="entry name" value="HAD_2"/>
    <property type="match status" value="1"/>
</dbReference>